<gene>
    <name evidence="2" type="ORF">MCOR_14921</name>
</gene>
<dbReference type="AlphaFoldDB" id="A0A6J8B5Z6"/>
<dbReference type="Pfam" id="PF00078">
    <property type="entry name" value="RVT_1"/>
    <property type="match status" value="1"/>
</dbReference>
<dbReference type="PANTHER" id="PTHR33332">
    <property type="entry name" value="REVERSE TRANSCRIPTASE DOMAIN-CONTAINING PROTEIN"/>
    <property type="match status" value="1"/>
</dbReference>
<dbReference type="InterPro" id="IPR043502">
    <property type="entry name" value="DNA/RNA_pol_sf"/>
</dbReference>
<dbReference type="CDD" id="cd01650">
    <property type="entry name" value="RT_nLTR_like"/>
    <property type="match status" value="1"/>
</dbReference>
<evidence type="ECO:0000259" key="1">
    <source>
        <dbReference type="PROSITE" id="PS50878"/>
    </source>
</evidence>
<sequence>MPSQTASLEELVSTYDSVLSSIIEKHAPIQSKTITLRPNTEWHSSELRTAKTERRKAERKMRKTKLEVHKQLYKEQCIKTHKLLLKCKTDYYSDKILEIGCDQKKLFNLTNKLMGNTKTVVLPSRECDKDISNRFGDFFLNKIETIMRYLSSEDDSSLNRNDAFCADVMFDGQALTVLASASVDEVRKIISKAPSKSCELDPLPTSLLKPCLNSLEPIITKIVNKSLHESYVPKKFKEAVVRPLLKKPGLDKEVLKNYRPVSNLPFISKVLEKVVECRLENHFQSNDLFDSVQSAYRAYHSTETALLRVHHDIAVALDNNCCVVLLMLDLSAAFDVLDHSILRQRLEYSFGISGAALNWLLSYLTDRTQHIAIGSVQSDDIHLKYGVPQESVLGPKLYCIFSKPIGEICKRHNMCYHCYADDTQVYRVIKPLDNWNNISARLETCMADISSWMCSNKLKLNEDKTELIIFSPKHRVKEFSDCHLTFGKNIVSDSACVKNLGVYFDKTLAMDQQISATSKSCFYQIRNIGRICPFITENAAKTLVCSLVTSRLDYGNALLYGLPANAIQGLQRVQNTAAKLITRKKKNEHVSPILKSLHWLPITFRCKYKVLLYVFKALKQEAPVYHQELVNIYKPTITLRSENNMLLVKPTVRTKTYGERRFDRAAAVLWNDLPKELRNTESVNAFKKNI</sequence>
<dbReference type="SUPFAM" id="SSF56672">
    <property type="entry name" value="DNA/RNA polymerases"/>
    <property type="match status" value="1"/>
</dbReference>
<feature type="domain" description="Reverse transcriptase" evidence="1">
    <location>
        <begin position="225"/>
        <end position="490"/>
    </location>
</feature>
<protein>
    <recommendedName>
        <fullName evidence="1">Reverse transcriptase domain-containing protein</fullName>
    </recommendedName>
</protein>
<reference evidence="2 3" key="1">
    <citation type="submission" date="2020-06" db="EMBL/GenBank/DDBJ databases">
        <authorList>
            <person name="Li R."/>
            <person name="Bekaert M."/>
        </authorList>
    </citation>
    <scope>NUCLEOTIDE SEQUENCE [LARGE SCALE GENOMIC DNA]</scope>
    <source>
        <strain evidence="3">wild</strain>
    </source>
</reference>
<dbReference type="InterPro" id="IPR000477">
    <property type="entry name" value="RT_dom"/>
</dbReference>
<keyword evidence="3" id="KW-1185">Reference proteome</keyword>
<dbReference type="PROSITE" id="PS50878">
    <property type="entry name" value="RT_POL"/>
    <property type="match status" value="1"/>
</dbReference>
<dbReference type="EMBL" id="CACVKT020002592">
    <property type="protein sequence ID" value="CAC5378780.1"/>
    <property type="molecule type" value="Genomic_DNA"/>
</dbReference>
<evidence type="ECO:0000313" key="2">
    <source>
        <dbReference type="EMBL" id="CAC5378780.1"/>
    </source>
</evidence>
<accession>A0A6J8B5Z6</accession>
<proteinExistence type="predicted"/>
<evidence type="ECO:0000313" key="3">
    <source>
        <dbReference type="Proteomes" id="UP000507470"/>
    </source>
</evidence>
<organism evidence="2 3">
    <name type="scientific">Mytilus coruscus</name>
    <name type="common">Sea mussel</name>
    <dbReference type="NCBI Taxonomy" id="42192"/>
    <lineage>
        <taxon>Eukaryota</taxon>
        <taxon>Metazoa</taxon>
        <taxon>Spiralia</taxon>
        <taxon>Lophotrochozoa</taxon>
        <taxon>Mollusca</taxon>
        <taxon>Bivalvia</taxon>
        <taxon>Autobranchia</taxon>
        <taxon>Pteriomorphia</taxon>
        <taxon>Mytilida</taxon>
        <taxon>Mytiloidea</taxon>
        <taxon>Mytilidae</taxon>
        <taxon>Mytilinae</taxon>
        <taxon>Mytilus</taxon>
    </lineage>
</organism>
<dbReference type="Proteomes" id="UP000507470">
    <property type="component" value="Unassembled WGS sequence"/>
</dbReference>
<name>A0A6J8B5Z6_MYTCO</name>
<dbReference type="OrthoDB" id="10066052at2759"/>